<gene>
    <name evidence="3" type="ORF">CPB83DRAFT_899144</name>
</gene>
<name>A0A9P6E5R2_9AGAR</name>
<keyword evidence="4" id="KW-1185">Reference proteome</keyword>
<feature type="domain" description="CHAT" evidence="2">
    <location>
        <begin position="1002"/>
        <end position="1298"/>
    </location>
</feature>
<accession>A0A9P6E5R2</accession>
<protein>
    <submittedName>
        <fullName evidence="3">CHAT domain-containing protein</fullName>
    </submittedName>
</protein>
<dbReference type="SUPFAM" id="SSF48452">
    <property type="entry name" value="TPR-like"/>
    <property type="match status" value="1"/>
</dbReference>
<dbReference type="Pfam" id="PF12770">
    <property type="entry name" value="CHAT"/>
    <property type="match status" value="1"/>
</dbReference>
<dbReference type="PANTHER" id="PTHR19959:SF119">
    <property type="entry name" value="FUNGAL LIPASE-LIKE DOMAIN-CONTAINING PROTEIN"/>
    <property type="match status" value="1"/>
</dbReference>
<dbReference type="PANTHER" id="PTHR19959">
    <property type="entry name" value="KINESIN LIGHT CHAIN"/>
    <property type="match status" value="1"/>
</dbReference>
<feature type="region of interest" description="Disordered" evidence="1">
    <location>
        <begin position="1"/>
        <end position="33"/>
    </location>
</feature>
<evidence type="ECO:0000256" key="1">
    <source>
        <dbReference type="SAM" id="MobiDB-lite"/>
    </source>
</evidence>
<comment type="caution">
    <text evidence="3">The sequence shown here is derived from an EMBL/GenBank/DDBJ whole genome shotgun (WGS) entry which is preliminary data.</text>
</comment>
<evidence type="ECO:0000313" key="4">
    <source>
        <dbReference type="Proteomes" id="UP000807306"/>
    </source>
</evidence>
<dbReference type="OrthoDB" id="9991317at2759"/>
<dbReference type="EMBL" id="MU157927">
    <property type="protein sequence ID" value="KAF9523017.1"/>
    <property type="molecule type" value="Genomic_DNA"/>
</dbReference>
<reference evidence="3" key="1">
    <citation type="submission" date="2020-11" db="EMBL/GenBank/DDBJ databases">
        <authorList>
            <consortium name="DOE Joint Genome Institute"/>
            <person name="Ahrendt S."/>
            <person name="Riley R."/>
            <person name="Andreopoulos W."/>
            <person name="Labutti K."/>
            <person name="Pangilinan J."/>
            <person name="Ruiz-Duenas F.J."/>
            <person name="Barrasa J.M."/>
            <person name="Sanchez-Garcia M."/>
            <person name="Camarero S."/>
            <person name="Miyauchi S."/>
            <person name="Serrano A."/>
            <person name="Linde D."/>
            <person name="Babiker R."/>
            <person name="Drula E."/>
            <person name="Ayuso-Fernandez I."/>
            <person name="Pacheco R."/>
            <person name="Padilla G."/>
            <person name="Ferreira P."/>
            <person name="Barriuso J."/>
            <person name="Kellner H."/>
            <person name="Castanera R."/>
            <person name="Alfaro M."/>
            <person name="Ramirez L."/>
            <person name="Pisabarro A.G."/>
            <person name="Kuo A."/>
            <person name="Tritt A."/>
            <person name="Lipzen A."/>
            <person name="He G."/>
            <person name="Yan M."/>
            <person name="Ng V."/>
            <person name="Cullen D."/>
            <person name="Martin F."/>
            <person name="Rosso M.-N."/>
            <person name="Henrissat B."/>
            <person name="Hibbett D."/>
            <person name="Martinez A.T."/>
            <person name="Grigoriev I.V."/>
        </authorList>
    </citation>
    <scope>NUCLEOTIDE SEQUENCE</scope>
    <source>
        <strain evidence="3">CBS 506.95</strain>
    </source>
</reference>
<proteinExistence type="predicted"/>
<evidence type="ECO:0000259" key="2">
    <source>
        <dbReference type="Pfam" id="PF12770"/>
    </source>
</evidence>
<dbReference type="InterPro" id="IPR024983">
    <property type="entry name" value="CHAT_dom"/>
</dbReference>
<evidence type="ECO:0000313" key="3">
    <source>
        <dbReference type="EMBL" id="KAF9523017.1"/>
    </source>
</evidence>
<dbReference type="Gene3D" id="1.25.40.10">
    <property type="entry name" value="Tetratricopeptide repeat domain"/>
    <property type="match status" value="2"/>
</dbReference>
<dbReference type="InterPro" id="IPR011990">
    <property type="entry name" value="TPR-like_helical_dom_sf"/>
</dbReference>
<sequence>MASDTPEPVASGLSHQKTLAPVEITEDTSSSSTGLPEGMLFDIVLECSPSDGSHRALEALEIVVLGVPDLGEGEAPTLKRSSPTVWKYSGVIELYSDMDNITVIVRSENAGDFGYLDLSNEETAKYLGRNIRADLEEGAYKYVIETDMDDISLCLKFEAAASVNHEHPDLTLPVEGRLGSMPSRADEQIEHLDDALSASEYHKNSQECSRRFDRTADVADISKAIEYQQIAVLLTPEDHPNMRVHVANLGGLFRARFVRAGNLSDITDAIKCQQKALGLAPLGHADRPAYLNELGISFVLRFDQASAIDDISSGIEHISNAVLLTPKGHPDLPSRIDGLGTSFSSRFRQKGDFVDISAAIKNHSKAVQLTLDGDTAMPFYLNNLGSSYLCRFQRTQDLLDISNAVKYAKQAVLLTHEENPRLVMYLDTLGTSLSDLFGETGIYEDILDAIKYLERVIKITPEGHADMPSYKSKLGDAFLHRFGHTADLVDLNNTIECHQRAVFLTPEGHTHKHLYLAKLGSAFLKRSQRSGSATDISNGIECLRTAISLIPSGHPTKPHYLTNLGCAFSDRFEKTKDLADISRAIKYKQEAVRITPDNQGGKSLGLSLLGNSLLRRFVQTRDSDDLFQAMKCQEKAVFLNPKESVYLSRLGSSFYCRFEHFADVDDITQAIEYHRKSVSFILDDHPMIHEYLINLGHTLFRRFEHTRNHDDCLSAIHNFRLAATQISGSPAKRLLAAKRWAHSSMEAKRLSMDILDQDEALRAYSVAIELLGVVAGINETIQTRHTNLVDISALTVEAVALALVLGHNNTALEWLEQGRCLVWNQLNQLRSPVDILRTHNATLANRFLALSKELESSGSRSESTAFSSVTALSHQMEIEAQVRKHVELAQEWTRLLDRIRTIPTFHNFLRPPDANSILSQLPQDGPVIFINVLHVRCDAMILLHGADEALHVPLDNFSYQKAVRLCTKLRNHLEFHGLRVRDERGIQRRPRNSAEMKPLRQILRELWIGVVRPILDAMGYSTPQKVRNHIRWCATGPLAFLPLHAAGIYGEESKTQSTCLSDFAVSSYTPTVSILLDKLKKSTTSIDPQEAKILLISQPNTPGLSPIPATTTETQAVFDIMQQNHIQANLLEGSEATKARVSEKIGSYNCVHLACHASQDPIQPLQSGFSLHDGKFELLEIIRQQLPVAELAFLSACQTSVGDEKLSEEAVHLAAGMLAAGYQGVVATMWSIRDATAPEIAKDFYNYLLMNGHGNGTSKLNARDAAYALDYAVQRIRETLKGDDEAALLTWVPYIHFGL</sequence>
<organism evidence="3 4">
    <name type="scientific">Crepidotus variabilis</name>
    <dbReference type="NCBI Taxonomy" id="179855"/>
    <lineage>
        <taxon>Eukaryota</taxon>
        <taxon>Fungi</taxon>
        <taxon>Dikarya</taxon>
        <taxon>Basidiomycota</taxon>
        <taxon>Agaricomycotina</taxon>
        <taxon>Agaricomycetes</taxon>
        <taxon>Agaricomycetidae</taxon>
        <taxon>Agaricales</taxon>
        <taxon>Agaricineae</taxon>
        <taxon>Crepidotaceae</taxon>
        <taxon>Crepidotus</taxon>
    </lineage>
</organism>
<dbReference type="Proteomes" id="UP000807306">
    <property type="component" value="Unassembled WGS sequence"/>
</dbReference>